<sequence length="50" mass="5580">MDEAAENPLWSRLDFVRDGHIVPFDMEMVFGSPSGQLAFLEVVAETLSPK</sequence>
<name>G4RF19_PELHB</name>
<reference evidence="2 3" key="1">
    <citation type="journal article" date="2012" name="J. Bacteriol.">
        <title>Complete genome sequence of Pelagibacterium halotolerans B2T.</title>
        <authorList>
            <person name="Huo Y.Y."/>
            <person name="Cheng H."/>
            <person name="Han X.F."/>
            <person name="Jiang X.W."/>
            <person name="Sun C."/>
            <person name="Zhang X.Q."/>
            <person name="Zhu X.F."/>
            <person name="Liu Y.F."/>
            <person name="Li P.F."/>
            <person name="Ni P.X."/>
            <person name="Wu M."/>
        </authorList>
    </citation>
    <scope>NUCLEOTIDE SEQUENCE [LARGE SCALE GENOMIC DNA]</scope>
    <source>
        <strain evidence="3">DSM 22347 / JCM 15775 / CGMCC 1.7692 / B2</strain>
    </source>
</reference>
<dbReference type="HOGENOM" id="CLU_3120905_0_0_5"/>
<evidence type="ECO:0000259" key="1">
    <source>
        <dbReference type="PROSITE" id="PS50983"/>
    </source>
</evidence>
<dbReference type="SUPFAM" id="SSF53807">
    <property type="entry name" value="Helical backbone' metal receptor"/>
    <property type="match status" value="1"/>
</dbReference>
<evidence type="ECO:0000313" key="2">
    <source>
        <dbReference type="EMBL" id="AEQ52952.1"/>
    </source>
</evidence>
<evidence type="ECO:0000313" key="3">
    <source>
        <dbReference type="Proteomes" id="UP000008850"/>
    </source>
</evidence>
<dbReference type="EMBL" id="CP003075">
    <property type="protein sequence ID" value="AEQ52952.1"/>
    <property type="molecule type" value="Genomic_DNA"/>
</dbReference>
<gene>
    <name evidence="2" type="ordered locus">KKY_2957</name>
</gene>
<organism evidence="2 3">
    <name type="scientific">Pelagibacterium halotolerans (strain DSM 22347 / JCM 15775 / CGMCC 1.7692 / B2)</name>
    <dbReference type="NCBI Taxonomy" id="1082931"/>
    <lineage>
        <taxon>Bacteria</taxon>
        <taxon>Pseudomonadati</taxon>
        <taxon>Pseudomonadota</taxon>
        <taxon>Alphaproteobacteria</taxon>
        <taxon>Hyphomicrobiales</taxon>
        <taxon>Devosiaceae</taxon>
        <taxon>Pelagibacterium</taxon>
    </lineage>
</organism>
<dbReference type="InterPro" id="IPR002491">
    <property type="entry name" value="ABC_transptr_periplasmic_BD"/>
</dbReference>
<keyword evidence="3" id="KW-1185">Reference proteome</keyword>
<dbReference type="PROSITE" id="PS50983">
    <property type="entry name" value="FE_B12_PBP"/>
    <property type="match status" value="1"/>
</dbReference>
<accession>G4RF19</accession>
<dbReference type="AlphaFoldDB" id="G4RF19"/>
<dbReference type="RefSeq" id="WP_014132099.1">
    <property type="nucleotide sequence ID" value="NC_016078.1"/>
</dbReference>
<dbReference type="Gene3D" id="3.40.50.1980">
    <property type="entry name" value="Nitrogenase molybdenum iron protein domain"/>
    <property type="match status" value="1"/>
</dbReference>
<feature type="domain" description="Fe/B12 periplasmic-binding" evidence="1">
    <location>
        <begin position="1"/>
        <end position="50"/>
    </location>
</feature>
<dbReference type="Proteomes" id="UP000008850">
    <property type="component" value="Chromosome"/>
</dbReference>
<proteinExistence type="predicted"/>
<protein>
    <recommendedName>
        <fullName evidence="1">Fe/B12 periplasmic-binding domain-containing protein</fullName>
    </recommendedName>
</protein>
<dbReference type="STRING" id="1082931.KKY_2957"/>
<dbReference type="KEGG" id="phl:KKY_2957"/>